<evidence type="ECO:0000313" key="3">
    <source>
        <dbReference type="Proteomes" id="UP000019132"/>
    </source>
</evidence>
<dbReference type="AlphaFoldDB" id="K3XDM8"/>
<accession>K3XDM8</accession>
<dbReference type="VEuPathDB" id="FungiDB:PYU1_G015301"/>
<proteinExistence type="predicted"/>
<reference evidence="2" key="3">
    <citation type="submission" date="2015-02" db="UniProtKB">
        <authorList>
            <consortium name="EnsemblProtists"/>
        </authorList>
    </citation>
    <scope>IDENTIFICATION</scope>
    <source>
        <strain evidence="2">DAOM BR144</strain>
    </source>
</reference>
<evidence type="ECO:0000256" key="1">
    <source>
        <dbReference type="SAM" id="Coils"/>
    </source>
</evidence>
<keyword evidence="3" id="KW-1185">Reference proteome</keyword>
<keyword evidence="1" id="KW-0175">Coiled coil</keyword>
<dbReference type="EnsemblProtists" id="PYU1_T015327">
    <property type="protein sequence ID" value="PYU1_T015327"/>
    <property type="gene ID" value="PYU1_G015301"/>
</dbReference>
<organism evidence="2 3">
    <name type="scientific">Globisporangium ultimum (strain ATCC 200006 / CBS 805.95 / DAOM BR144)</name>
    <name type="common">Pythium ultimum</name>
    <dbReference type="NCBI Taxonomy" id="431595"/>
    <lineage>
        <taxon>Eukaryota</taxon>
        <taxon>Sar</taxon>
        <taxon>Stramenopiles</taxon>
        <taxon>Oomycota</taxon>
        <taxon>Peronosporomycetes</taxon>
        <taxon>Pythiales</taxon>
        <taxon>Pythiaceae</taxon>
        <taxon>Globisporangium</taxon>
    </lineage>
</organism>
<reference evidence="3" key="1">
    <citation type="journal article" date="2010" name="Genome Biol.">
        <title>Genome sequence of the necrotrophic plant pathogen Pythium ultimum reveals original pathogenicity mechanisms and effector repertoire.</title>
        <authorList>
            <person name="Levesque C.A."/>
            <person name="Brouwer H."/>
            <person name="Cano L."/>
            <person name="Hamilton J.P."/>
            <person name="Holt C."/>
            <person name="Huitema E."/>
            <person name="Raffaele S."/>
            <person name="Robideau G.P."/>
            <person name="Thines M."/>
            <person name="Win J."/>
            <person name="Zerillo M.M."/>
            <person name="Beakes G.W."/>
            <person name="Boore J.L."/>
            <person name="Busam D."/>
            <person name="Dumas B."/>
            <person name="Ferriera S."/>
            <person name="Fuerstenberg S.I."/>
            <person name="Gachon C.M."/>
            <person name="Gaulin E."/>
            <person name="Govers F."/>
            <person name="Grenville-Briggs L."/>
            <person name="Horner N."/>
            <person name="Hostetler J."/>
            <person name="Jiang R.H."/>
            <person name="Johnson J."/>
            <person name="Krajaejun T."/>
            <person name="Lin H."/>
            <person name="Meijer H.J."/>
            <person name="Moore B."/>
            <person name="Morris P."/>
            <person name="Phuntmart V."/>
            <person name="Puiu D."/>
            <person name="Shetty J."/>
            <person name="Stajich J.E."/>
            <person name="Tripathy S."/>
            <person name="Wawra S."/>
            <person name="van West P."/>
            <person name="Whitty B.R."/>
            <person name="Coutinho P.M."/>
            <person name="Henrissat B."/>
            <person name="Martin F."/>
            <person name="Thomas P.D."/>
            <person name="Tyler B.M."/>
            <person name="De Vries R.P."/>
            <person name="Kamoun S."/>
            <person name="Yandell M."/>
            <person name="Tisserat N."/>
            <person name="Buell C.R."/>
        </authorList>
    </citation>
    <scope>NUCLEOTIDE SEQUENCE</scope>
    <source>
        <strain evidence="3">DAOM:BR144</strain>
    </source>
</reference>
<feature type="coiled-coil region" evidence="1">
    <location>
        <begin position="194"/>
        <end position="221"/>
    </location>
</feature>
<reference evidence="3" key="2">
    <citation type="submission" date="2010-04" db="EMBL/GenBank/DDBJ databases">
        <authorList>
            <person name="Buell R."/>
            <person name="Hamilton J."/>
            <person name="Hostetler J."/>
        </authorList>
    </citation>
    <scope>NUCLEOTIDE SEQUENCE [LARGE SCALE GENOMIC DNA]</scope>
    <source>
        <strain evidence="3">DAOM:BR144</strain>
    </source>
</reference>
<dbReference type="Proteomes" id="UP000019132">
    <property type="component" value="Unassembled WGS sequence"/>
</dbReference>
<dbReference type="InParanoid" id="K3XDM8"/>
<dbReference type="HOGENOM" id="CLU_901618_0_0_1"/>
<name>K3XDM8_GLOUD</name>
<sequence>MERVGSDGRRRHHPIITANDLWATSFTGLQLSPGPHTTLEKSTIPLSHEVYRSRGVAADKQGLISTIVKALYFLDDMGQKIYVSENALMNNVRGMAECVESAVTLTLESGTDHQFCGMMTALRVEDLRPIPNSPIFLLLALYGIQSKWKAFVKNCYLKANKLDSVSASSLKIVVELLHDLFAKIGYEIALSNYLRLEEKRLDEIAREHERLEEMKRRNAKAGPVSKKTLNLKKQVQRYIAEMNRWDDDTFAYGDRKLTVVLNFLRNTLEYDSDDLDPRADGQVRQCLFALRARLHLKAPRGDAENCTSG</sequence>
<evidence type="ECO:0000313" key="2">
    <source>
        <dbReference type="EnsemblProtists" id="PYU1_T015327"/>
    </source>
</evidence>
<dbReference type="EMBL" id="GL376599">
    <property type="status" value="NOT_ANNOTATED_CDS"/>
    <property type="molecule type" value="Genomic_DNA"/>
</dbReference>
<protein>
    <submittedName>
        <fullName evidence="2">Uncharacterized protein</fullName>
    </submittedName>
</protein>